<name>A0AAN4W0N9_9BACT</name>
<evidence type="ECO:0000313" key="3">
    <source>
        <dbReference type="Proteomes" id="UP001310022"/>
    </source>
</evidence>
<protein>
    <recommendedName>
        <fullName evidence="4">DUF1573 domain-containing protein</fullName>
    </recommendedName>
</protein>
<feature type="chain" id="PRO_5043046974" description="DUF1573 domain-containing protein" evidence="1">
    <location>
        <begin position="20"/>
        <end position="167"/>
    </location>
</feature>
<accession>A0AAN4W0N9</accession>
<dbReference type="PANTHER" id="PTHR37833">
    <property type="entry name" value="LIPOPROTEIN-RELATED"/>
    <property type="match status" value="1"/>
</dbReference>
<dbReference type="InterPro" id="IPR011467">
    <property type="entry name" value="DUF1573"/>
</dbReference>
<evidence type="ECO:0008006" key="4">
    <source>
        <dbReference type="Google" id="ProtNLM"/>
    </source>
</evidence>
<dbReference type="EMBL" id="BQKE01000001">
    <property type="protein sequence ID" value="GJM62162.1"/>
    <property type="molecule type" value="Genomic_DNA"/>
</dbReference>
<keyword evidence="3" id="KW-1185">Reference proteome</keyword>
<dbReference type="AlphaFoldDB" id="A0AAN4W0N9"/>
<sequence>MRKLFLNALALATLTVAVAACDEKKESAESTVTAVAETAVDAAKTTSEAAPTAFAKMEFTETEFDFGTINEGDVVEHTFEFKNVGETPLVISKAKGSCGCTVPEWPHEPVGVGETAQIHVKFNSKGKPNKQSKRVSIYGNTNPELTVITIKANVTPKKLETAGPVKQ</sequence>
<feature type="signal peptide" evidence="1">
    <location>
        <begin position="1"/>
        <end position="19"/>
    </location>
</feature>
<dbReference type="InterPro" id="IPR013783">
    <property type="entry name" value="Ig-like_fold"/>
</dbReference>
<comment type="caution">
    <text evidence="2">The sequence shown here is derived from an EMBL/GenBank/DDBJ whole genome shotgun (WGS) entry which is preliminary data.</text>
</comment>
<dbReference type="Pfam" id="PF07610">
    <property type="entry name" value="DUF1573"/>
    <property type="match status" value="1"/>
</dbReference>
<evidence type="ECO:0000313" key="2">
    <source>
        <dbReference type="EMBL" id="GJM62162.1"/>
    </source>
</evidence>
<keyword evidence="1" id="KW-0732">Signal</keyword>
<dbReference type="PROSITE" id="PS51257">
    <property type="entry name" value="PROKAR_LIPOPROTEIN"/>
    <property type="match status" value="1"/>
</dbReference>
<dbReference type="RefSeq" id="WP_338237509.1">
    <property type="nucleotide sequence ID" value="NZ_BQKE01000001.1"/>
</dbReference>
<gene>
    <name evidence="2" type="ORF">PEDI_27140</name>
</gene>
<evidence type="ECO:0000256" key="1">
    <source>
        <dbReference type="SAM" id="SignalP"/>
    </source>
</evidence>
<proteinExistence type="predicted"/>
<organism evidence="2 3">
    <name type="scientific">Persicobacter diffluens</name>
    <dbReference type="NCBI Taxonomy" id="981"/>
    <lineage>
        <taxon>Bacteria</taxon>
        <taxon>Pseudomonadati</taxon>
        <taxon>Bacteroidota</taxon>
        <taxon>Cytophagia</taxon>
        <taxon>Cytophagales</taxon>
        <taxon>Persicobacteraceae</taxon>
        <taxon>Persicobacter</taxon>
    </lineage>
</organism>
<dbReference type="Proteomes" id="UP001310022">
    <property type="component" value="Unassembled WGS sequence"/>
</dbReference>
<dbReference type="Gene3D" id="2.60.40.10">
    <property type="entry name" value="Immunoglobulins"/>
    <property type="match status" value="1"/>
</dbReference>
<reference evidence="2 3" key="1">
    <citation type="submission" date="2021-12" db="EMBL/GenBank/DDBJ databases">
        <title>Genome sequencing of bacteria with rrn-lacking chromosome and rrn-plasmid.</title>
        <authorList>
            <person name="Anda M."/>
            <person name="Iwasaki W."/>
        </authorList>
    </citation>
    <scope>NUCLEOTIDE SEQUENCE [LARGE SCALE GENOMIC DNA]</scope>
    <source>
        <strain evidence="2 3">NBRC 15940</strain>
    </source>
</reference>
<dbReference type="PANTHER" id="PTHR37833:SF1">
    <property type="entry name" value="SIGNAL PEPTIDE PROTEIN"/>
    <property type="match status" value="1"/>
</dbReference>